<evidence type="ECO:0000256" key="1">
    <source>
        <dbReference type="ARBA" id="ARBA00010515"/>
    </source>
</evidence>
<dbReference type="Gene3D" id="3.40.50.1820">
    <property type="entry name" value="alpha/beta hydrolase"/>
    <property type="match status" value="1"/>
</dbReference>
<sequence length="320" mass="35786">MVSSNSKEVVSELLPILKVYKDGTVERFFDSPHAPPSPLGNTTGVLSKDIAITPDISARLYLPKLPPSANQKLPILVYFHGGGFCIESPLSILCHRYLNSLVCQSKVIAVSVDYRLAPEYPLPIAYEDSWAALQWVASHNATTRNTKKDPWLIRHGDFNRVYLGGDSSGANIAHNMAMQAGIDTLHGDTKIYGVFLSQPYFCGSKLIGNECLVEKRLLHDTWMFVYPNAEGGIDNPMINPFAYGSRNLSQMQCRRLFVCVASKDELRERGVYYCNAVKESGWKGEVDLFEVEGEGHAFHFFDFDSEKAKDMVKRLACFLC</sequence>
<dbReference type="Pfam" id="PF07859">
    <property type="entry name" value="Abhydrolase_3"/>
    <property type="match status" value="1"/>
</dbReference>
<reference evidence="3" key="1">
    <citation type="submission" date="2023-02" db="EMBL/GenBank/DDBJ databases">
        <title>Genome of toxic invasive species Heracleum sosnowskyi carries increased number of genes despite the absence of recent whole-genome duplications.</title>
        <authorList>
            <person name="Schelkunov M."/>
            <person name="Shtratnikova V."/>
            <person name="Makarenko M."/>
            <person name="Klepikova A."/>
            <person name="Omelchenko D."/>
            <person name="Novikova G."/>
            <person name="Obukhova E."/>
            <person name="Bogdanov V."/>
            <person name="Penin A."/>
            <person name="Logacheva M."/>
        </authorList>
    </citation>
    <scope>NUCLEOTIDE SEQUENCE</scope>
    <source>
        <strain evidence="3">Hsosn_3</strain>
        <tissue evidence="3">Leaf</tissue>
    </source>
</reference>
<comment type="similarity">
    <text evidence="1">Belongs to the 'GDXG' lipolytic enzyme family.</text>
</comment>
<protein>
    <submittedName>
        <fullName evidence="3">2-hydroxyisoflavanone dehydratase-like</fullName>
    </submittedName>
</protein>
<evidence type="ECO:0000313" key="3">
    <source>
        <dbReference type="EMBL" id="KAK1395227.1"/>
    </source>
</evidence>
<organism evidence="3 4">
    <name type="scientific">Heracleum sosnowskyi</name>
    <dbReference type="NCBI Taxonomy" id="360622"/>
    <lineage>
        <taxon>Eukaryota</taxon>
        <taxon>Viridiplantae</taxon>
        <taxon>Streptophyta</taxon>
        <taxon>Embryophyta</taxon>
        <taxon>Tracheophyta</taxon>
        <taxon>Spermatophyta</taxon>
        <taxon>Magnoliopsida</taxon>
        <taxon>eudicotyledons</taxon>
        <taxon>Gunneridae</taxon>
        <taxon>Pentapetalae</taxon>
        <taxon>asterids</taxon>
        <taxon>campanulids</taxon>
        <taxon>Apiales</taxon>
        <taxon>Apiaceae</taxon>
        <taxon>Apioideae</taxon>
        <taxon>apioid superclade</taxon>
        <taxon>Tordylieae</taxon>
        <taxon>Tordyliinae</taxon>
        <taxon>Heracleum</taxon>
    </lineage>
</organism>
<name>A0AAD8J037_9APIA</name>
<keyword evidence="4" id="KW-1185">Reference proteome</keyword>
<reference evidence="3" key="2">
    <citation type="submission" date="2023-05" db="EMBL/GenBank/DDBJ databases">
        <authorList>
            <person name="Schelkunov M.I."/>
        </authorList>
    </citation>
    <scope>NUCLEOTIDE SEQUENCE</scope>
    <source>
        <strain evidence="3">Hsosn_3</strain>
        <tissue evidence="3">Leaf</tissue>
    </source>
</reference>
<dbReference type="PANTHER" id="PTHR23024:SF551">
    <property type="entry name" value="2-HYDROXYISOFLAVANONE DEHYDRATASE-LIKE"/>
    <property type="match status" value="1"/>
</dbReference>
<feature type="domain" description="Alpha/beta hydrolase fold-3" evidence="2">
    <location>
        <begin position="76"/>
        <end position="299"/>
    </location>
</feature>
<dbReference type="InterPro" id="IPR029058">
    <property type="entry name" value="AB_hydrolase_fold"/>
</dbReference>
<dbReference type="AlphaFoldDB" id="A0AAD8J037"/>
<evidence type="ECO:0000259" key="2">
    <source>
        <dbReference type="Pfam" id="PF07859"/>
    </source>
</evidence>
<proteinExistence type="inferred from homology"/>
<accession>A0AAD8J037</accession>
<gene>
    <name evidence="3" type="ORF">POM88_014283</name>
</gene>
<dbReference type="SUPFAM" id="SSF53474">
    <property type="entry name" value="alpha/beta-Hydrolases"/>
    <property type="match status" value="1"/>
</dbReference>
<comment type="caution">
    <text evidence="3">The sequence shown here is derived from an EMBL/GenBank/DDBJ whole genome shotgun (WGS) entry which is preliminary data.</text>
</comment>
<dbReference type="Proteomes" id="UP001237642">
    <property type="component" value="Unassembled WGS sequence"/>
</dbReference>
<evidence type="ECO:0000313" key="4">
    <source>
        <dbReference type="Proteomes" id="UP001237642"/>
    </source>
</evidence>
<dbReference type="EMBL" id="JAUIZM010000003">
    <property type="protein sequence ID" value="KAK1395227.1"/>
    <property type="molecule type" value="Genomic_DNA"/>
</dbReference>
<dbReference type="PANTHER" id="PTHR23024">
    <property type="entry name" value="ARYLACETAMIDE DEACETYLASE"/>
    <property type="match status" value="1"/>
</dbReference>
<dbReference type="GO" id="GO:0016787">
    <property type="term" value="F:hydrolase activity"/>
    <property type="evidence" value="ECO:0007669"/>
    <property type="project" value="InterPro"/>
</dbReference>
<dbReference type="InterPro" id="IPR050466">
    <property type="entry name" value="Carboxylest/Gibb_receptor"/>
</dbReference>
<dbReference type="InterPro" id="IPR013094">
    <property type="entry name" value="AB_hydrolase_3"/>
</dbReference>